<sequence length="371" mass="42407">MLNPAVKTFSYFNLRGERVKSNLSKTLYDRKSKITYMLIGQISRGKLGRSFEAVNLESKQLVFCKGVQKSNYSSGLPKLSSLNEARLHTGVYMPDAVKFEREFHVRDQTFAFMSVNQETTLKELLFHRKTLTEPEIHAFMLQLISAVKHFKESHIEHIELNLSNIYYTDDMSLYIKHFGLATQIDVGINYDELKPKTDFYTSPKVANRSHPSPTDDIIALGEIMYTLLVGTPLDKVEDRETIYFTPSSKISSEAKDLVTRILSDNPEERLNIQQIETHPFFLKFSEPFPTDEPQHNSTSTNIPRAQAKQIVFYINFLSSNVFRVDSDGFTYPIENPDRYIRHKKFKTCSGSSLHSSSSLPSSSVGLESVTE</sequence>
<accession>A0ACC2SUR8</accession>
<comment type="caution">
    <text evidence="1">The sequence shown here is derived from an EMBL/GenBank/DDBJ whole genome shotgun (WGS) entry which is preliminary data.</text>
</comment>
<reference evidence="1" key="1">
    <citation type="submission" date="2022-04" db="EMBL/GenBank/DDBJ databases">
        <title>Genome of the entomopathogenic fungus Entomophthora muscae.</title>
        <authorList>
            <person name="Elya C."/>
            <person name="Lovett B.R."/>
            <person name="Lee E."/>
            <person name="Macias A.M."/>
            <person name="Hajek A.E."/>
            <person name="De Bivort B.L."/>
            <person name="Kasson M.T."/>
            <person name="De Fine Licht H.H."/>
            <person name="Stajich J.E."/>
        </authorList>
    </citation>
    <scope>NUCLEOTIDE SEQUENCE</scope>
    <source>
        <strain evidence="1">Berkeley</strain>
    </source>
</reference>
<protein>
    <submittedName>
        <fullName evidence="1">Cell cycle serine/threonine-protein kinase cdc5/MSD2</fullName>
        <ecNumber evidence="1">2.7.11.21</ecNumber>
    </submittedName>
</protein>
<dbReference type="EMBL" id="QTSX02004308">
    <property type="protein sequence ID" value="KAJ9066078.1"/>
    <property type="molecule type" value="Genomic_DNA"/>
</dbReference>
<name>A0ACC2SUR8_9FUNG</name>
<dbReference type="EC" id="2.7.11.21" evidence="1"/>
<evidence type="ECO:0000313" key="1">
    <source>
        <dbReference type="EMBL" id="KAJ9066078.1"/>
    </source>
</evidence>
<gene>
    <name evidence="1" type="primary">CDC5_3</name>
    <name evidence="1" type="ORF">DSO57_1013122</name>
</gene>
<proteinExistence type="predicted"/>
<keyword evidence="2" id="KW-1185">Reference proteome</keyword>
<dbReference type="Proteomes" id="UP001165960">
    <property type="component" value="Unassembled WGS sequence"/>
</dbReference>
<keyword evidence="1" id="KW-0808">Transferase</keyword>
<organism evidence="1 2">
    <name type="scientific">Entomophthora muscae</name>
    <dbReference type="NCBI Taxonomy" id="34485"/>
    <lineage>
        <taxon>Eukaryota</taxon>
        <taxon>Fungi</taxon>
        <taxon>Fungi incertae sedis</taxon>
        <taxon>Zoopagomycota</taxon>
        <taxon>Entomophthoromycotina</taxon>
        <taxon>Entomophthoromycetes</taxon>
        <taxon>Entomophthorales</taxon>
        <taxon>Entomophthoraceae</taxon>
        <taxon>Entomophthora</taxon>
    </lineage>
</organism>
<keyword evidence="1" id="KW-0418">Kinase</keyword>
<evidence type="ECO:0000313" key="2">
    <source>
        <dbReference type="Proteomes" id="UP001165960"/>
    </source>
</evidence>